<feature type="compositionally biased region" description="Polar residues" evidence="1">
    <location>
        <begin position="132"/>
        <end position="165"/>
    </location>
</feature>
<sequence length="197" mass="21222">MESGEGVVQEGGGANPTNEKEPDTHLQSASNDPPLPNMQQSMRPLAELLSELSSDPPTGEGEGPVDNQPTEGGDVTMQEGGGAIPEKETDTHPQSDSNDIPLSNAQQSKRPVSELSSNSPIVSEKRVRTDYSPENSSLEDSRVFPSTSPNQISFLTMVLQSTPKKSTFDARLRERPTPRVRKGREGQPPYSSPGLLE</sequence>
<feature type="compositionally biased region" description="Polar residues" evidence="1">
    <location>
        <begin position="25"/>
        <end position="42"/>
    </location>
</feature>
<organism evidence="2 3">
    <name type="scientific">Pogonophryne albipinna</name>
    <dbReference type="NCBI Taxonomy" id="1090488"/>
    <lineage>
        <taxon>Eukaryota</taxon>
        <taxon>Metazoa</taxon>
        <taxon>Chordata</taxon>
        <taxon>Craniata</taxon>
        <taxon>Vertebrata</taxon>
        <taxon>Euteleostomi</taxon>
        <taxon>Actinopterygii</taxon>
        <taxon>Neopterygii</taxon>
        <taxon>Teleostei</taxon>
        <taxon>Neoteleostei</taxon>
        <taxon>Acanthomorphata</taxon>
        <taxon>Eupercaria</taxon>
        <taxon>Perciformes</taxon>
        <taxon>Notothenioidei</taxon>
        <taxon>Pogonophryne</taxon>
    </lineage>
</organism>
<reference evidence="2" key="1">
    <citation type="submission" date="2022-11" db="EMBL/GenBank/DDBJ databases">
        <title>Chromosome-level genome of Pogonophryne albipinna.</title>
        <authorList>
            <person name="Jo E."/>
        </authorList>
    </citation>
    <scope>NUCLEOTIDE SEQUENCE</scope>
    <source>
        <strain evidence="2">SGF0006</strain>
        <tissue evidence="2">Muscle</tissue>
    </source>
</reference>
<feature type="compositionally biased region" description="Polar residues" evidence="1">
    <location>
        <begin position="94"/>
        <end position="121"/>
    </location>
</feature>
<proteinExistence type="predicted"/>
<evidence type="ECO:0000313" key="3">
    <source>
        <dbReference type="Proteomes" id="UP001219934"/>
    </source>
</evidence>
<dbReference type="Proteomes" id="UP001219934">
    <property type="component" value="Unassembled WGS sequence"/>
</dbReference>
<evidence type="ECO:0000313" key="2">
    <source>
        <dbReference type="EMBL" id="KAJ4941145.1"/>
    </source>
</evidence>
<accession>A0AAD6BC05</accession>
<name>A0AAD6BC05_9TELE</name>
<dbReference type="AlphaFoldDB" id="A0AAD6BC05"/>
<comment type="caution">
    <text evidence="2">The sequence shown here is derived from an EMBL/GenBank/DDBJ whole genome shotgun (WGS) entry which is preliminary data.</text>
</comment>
<feature type="region of interest" description="Disordered" evidence="1">
    <location>
        <begin position="1"/>
        <end position="197"/>
    </location>
</feature>
<gene>
    <name evidence="2" type="ORF">JOQ06_027432</name>
</gene>
<dbReference type="EMBL" id="JAPTMU010000007">
    <property type="protein sequence ID" value="KAJ4941145.1"/>
    <property type="molecule type" value="Genomic_DNA"/>
</dbReference>
<protein>
    <submittedName>
        <fullName evidence="2">Uncharacterized protein</fullName>
    </submittedName>
</protein>
<feature type="compositionally biased region" description="Basic and acidic residues" evidence="1">
    <location>
        <begin position="166"/>
        <end position="177"/>
    </location>
</feature>
<keyword evidence="3" id="KW-1185">Reference proteome</keyword>
<evidence type="ECO:0000256" key="1">
    <source>
        <dbReference type="SAM" id="MobiDB-lite"/>
    </source>
</evidence>